<feature type="transmembrane region" description="Helical" evidence="1">
    <location>
        <begin position="28"/>
        <end position="47"/>
    </location>
</feature>
<dbReference type="AlphaFoldDB" id="A0A251X1E9"/>
<keyword evidence="1" id="KW-0472">Membrane</keyword>
<keyword evidence="1" id="KW-0812">Transmembrane</keyword>
<evidence type="ECO:0000313" key="3">
    <source>
        <dbReference type="Proteomes" id="UP000194664"/>
    </source>
</evidence>
<comment type="caution">
    <text evidence="2">The sequence shown here is derived from an EMBL/GenBank/DDBJ whole genome shotgun (WGS) entry which is preliminary data.</text>
</comment>
<keyword evidence="1" id="KW-1133">Transmembrane helix</keyword>
<protein>
    <submittedName>
        <fullName evidence="2">Uncharacterized protein</fullName>
    </submittedName>
</protein>
<dbReference type="EMBL" id="MSPP01000001">
    <property type="protein sequence ID" value="OUD10225.1"/>
    <property type="molecule type" value="Genomic_DNA"/>
</dbReference>
<dbReference type="RefSeq" id="WP_086449875.1">
    <property type="nucleotide sequence ID" value="NZ_MSPP01000001.1"/>
</dbReference>
<evidence type="ECO:0000256" key="1">
    <source>
        <dbReference type="SAM" id="Phobius"/>
    </source>
</evidence>
<dbReference type="Proteomes" id="UP000194664">
    <property type="component" value="Unassembled WGS sequence"/>
</dbReference>
<name>A0A251X1E9_9RHOB</name>
<organism evidence="2 3">
    <name type="scientific">Marivivens niveibacter</name>
    <dbReference type="NCBI Taxonomy" id="1930667"/>
    <lineage>
        <taxon>Bacteria</taxon>
        <taxon>Pseudomonadati</taxon>
        <taxon>Pseudomonadota</taxon>
        <taxon>Alphaproteobacteria</taxon>
        <taxon>Rhodobacterales</taxon>
        <taxon>Paracoccaceae</taxon>
        <taxon>Marivivens group</taxon>
        <taxon>Marivivens</taxon>
    </lineage>
</organism>
<reference evidence="2 3" key="1">
    <citation type="submission" date="2016-12" db="EMBL/GenBank/DDBJ databases">
        <title>The draft genome sequence of HSLHS2.</title>
        <authorList>
            <person name="Hu D."/>
            <person name="Wang L."/>
            <person name="Shao Z."/>
        </authorList>
    </citation>
    <scope>NUCLEOTIDE SEQUENCE [LARGE SCALE GENOMIC DNA]</scope>
    <source>
        <strain evidence="2">MCCC 1A06712</strain>
    </source>
</reference>
<gene>
    <name evidence="2" type="ORF">BVC71_01550</name>
</gene>
<keyword evidence="3" id="KW-1185">Reference proteome</keyword>
<evidence type="ECO:0000313" key="2">
    <source>
        <dbReference type="EMBL" id="OUD10225.1"/>
    </source>
</evidence>
<accession>A0A251X1E9</accession>
<proteinExistence type="predicted"/>
<sequence>MIILFLTSSFLGLMVAIGAMSFLHLPIVPAFALYLGLGIALPLWAIVNQMKPTRAKTIAEQAPF</sequence>